<proteinExistence type="predicted"/>
<reference evidence="2 3" key="1">
    <citation type="submission" date="2023-10" db="EMBL/GenBank/DDBJ databases">
        <title>The complete genome sequence of Methanoculleus palmolei DSM 4273.</title>
        <authorList>
            <person name="Lai S.-J."/>
            <person name="You Y.-T."/>
            <person name="Chen S.-C."/>
        </authorList>
    </citation>
    <scope>NUCLEOTIDE SEQUENCE [LARGE SCALE GENOMIC DNA]</scope>
    <source>
        <strain evidence="2 3">DSM 4273</strain>
    </source>
</reference>
<accession>A0ABD8A8M0</accession>
<evidence type="ECO:0000256" key="1">
    <source>
        <dbReference type="SAM" id="Coils"/>
    </source>
</evidence>
<dbReference type="EMBL" id="CP137641">
    <property type="protein sequence ID" value="WOX54941.1"/>
    <property type="molecule type" value="Genomic_DNA"/>
</dbReference>
<dbReference type="Proteomes" id="UP001626603">
    <property type="component" value="Chromosome"/>
</dbReference>
<keyword evidence="3" id="KW-1185">Reference proteome</keyword>
<dbReference type="AlphaFoldDB" id="A0ABD8A8M0"/>
<gene>
    <name evidence="2" type="ORF">R6Y95_05560</name>
</gene>
<protein>
    <submittedName>
        <fullName evidence="2">Uncharacterized protein</fullName>
    </submittedName>
</protein>
<evidence type="ECO:0000313" key="2">
    <source>
        <dbReference type="EMBL" id="WOX54941.1"/>
    </source>
</evidence>
<evidence type="ECO:0000313" key="3">
    <source>
        <dbReference type="Proteomes" id="UP001626603"/>
    </source>
</evidence>
<keyword evidence="1" id="KW-0175">Coiled coil</keyword>
<feature type="coiled-coil region" evidence="1">
    <location>
        <begin position="325"/>
        <end position="352"/>
    </location>
</feature>
<sequence>MTKPAARIIAAVVAIGVICCAVAVIVAVHSPEEAKNATPERVPKEVQGGESMTSEEIWERALEIYESLHRSGIVERALKEANMTPEELPDDVTEEVKATVQFEDIIRTWEFDPQNKQVVIYASLALNEEHETELSAIQGREVGGWTFNVVWEPYVYVSSFVRRALKGANMTLEELPDEVKEEMENTEIGGMRKWELDPQNNRVIVYTYIIRSEEYEKEVRAVQGKEVGGWTFNVVQEHYVPAVVRRALKEANMTADELPDEVKEEMENIVHFADIGSVRTWELDPQNKQATIYVYSIPDENDVDTLQGREVGGWTFNVVHDADYEKEYEKELEQLGAELAQLREDHPELQISGFMTSPTEIDMWVRNLTPENEALNGTVIHNRTVQIYWSPIDYALRIAREEAGW</sequence>
<name>A0ABD8A8M0_9EURY</name>
<organism evidence="2 3">
    <name type="scientific">Methanoculleus palmolei</name>
    <dbReference type="NCBI Taxonomy" id="72612"/>
    <lineage>
        <taxon>Archaea</taxon>
        <taxon>Methanobacteriati</taxon>
        <taxon>Methanobacteriota</taxon>
        <taxon>Stenosarchaea group</taxon>
        <taxon>Methanomicrobia</taxon>
        <taxon>Methanomicrobiales</taxon>
        <taxon>Methanomicrobiaceae</taxon>
        <taxon>Methanoculleus</taxon>
    </lineage>
</organism>